<dbReference type="EMBL" id="ML208778">
    <property type="protein sequence ID" value="TFK60417.1"/>
    <property type="molecule type" value="Genomic_DNA"/>
</dbReference>
<evidence type="ECO:0000313" key="2">
    <source>
        <dbReference type="Proteomes" id="UP000308600"/>
    </source>
</evidence>
<organism evidence="1 2">
    <name type="scientific">Pluteus cervinus</name>
    <dbReference type="NCBI Taxonomy" id="181527"/>
    <lineage>
        <taxon>Eukaryota</taxon>
        <taxon>Fungi</taxon>
        <taxon>Dikarya</taxon>
        <taxon>Basidiomycota</taxon>
        <taxon>Agaricomycotina</taxon>
        <taxon>Agaricomycetes</taxon>
        <taxon>Agaricomycetidae</taxon>
        <taxon>Agaricales</taxon>
        <taxon>Pluteineae</taxon>
        <taxon>Pluteaceae</taxon>
        <taxon>Pluteus</taxon>
    </lineage>
</organism>
<dbReference type="Proteomes" id="UP000308600">
    <property type="component" value="Unassembled WGS sequence"/>
</dbReference>
<protein>
    <submittedName>
        <fullName evidence="1">Uncharacterized protein</fullName>
    </submittedName>
</protein>
<keyword evidence="2" id="KW-1185">Reference proteome</keyword>
<reference evidence="1 2" key="1">
    <citation type="journal article" date="2019" name="Nat. Ecol. Evol.">
        <title>Megaphylogeny resolves global patterns of mushroom evolution.</title>
        <authorList>
            <person name="Varga T."/>
            <person name="Krizsan K."/>
            <person name="Foldi C."/>
            <person name="Dima B."/>
            <person name="Sanchez-Garcia M."/>
            <person name="Sanchez-Ramirez S."/>
            <person name="Szollosi G.J."/>
            <person name="Szarkandi J.G."/>
            <person name="Papp V."/>
            <person name="Albert L."/>
            <person name="Andreopoulos W."/>
            <person name="Angelini C."/>
            <person name="Antonin V."/>
            <person name="Barry K.W."/>
            <person name="Bougher N.L."/>
            <person name="Buchanan P."/>
            <person name="Buyck B."/>
            <person name="Bense V."/>
            <person name="Catcheside P."/>
            <person name="Chovatia M."/>
            <person name="Cooper J."/>
            <person name="Damon W."/>
            <person name="Desjardin D."/>
            <person name="Finy P."/>
            <person name="Geml J."/>
            <person name="Haridas S."/>
            <person name="Hughes K."/>
            <person name="Justo A."/>
            <person name="Karasinski D."/>
            <person name="Kautmanova I."/>
            <person name="Kiss B."/>
            <person name="Kocsube S."/>
            <person name="Kotiranta H."/>
            <person name="LaButti K.M."/>
            <person name="Lechner B.E."/>
            <person name="Liimatainen K."/>
            <person name="Lipzen A."/>
            <person name="Lukacs Z."/>
            <person name="Mihaltcheva S."/>
            <person name="Morgado L.N."/>
            <person name="Niskanen T."/>
            <person name="Noordeloos M.E."/>
            <person name="Ohm R.A."/>
            <person name="Ortiz-Santana B."/>
            <person name="Ovrebo C."/>
            <person name="Racz N."/>
            <person name="Riley R."/>
            <person name="Savchenko A."/>
            <person name="Shiryaev A."/>
            <person name="Soop K."/>
            <person name="Spirin V."/>
            <person name="Szebenyi C."/>
            <person name="Tomsovsky M."/>
            <person name="Tulloss R.E."/>
            <person name="Uehling J."/>
            <person name="Grigoriev I.V."/>
            <person name="Vagvolgyi C."/>
            <person name="Papp T."/>
            <person name="Martin F.M."/>
            <person name="Miettinen O."/>
            <person name="Hibbett D.S."/>
            <person name="Nagy L.G."/>
        </authorList>
    </citation>
    <scope>NUCLEOTIDE SEQUENCE [LARGE SCALE GENOMIC DNA]</scope>
    <source>
        <strain evidence="1 2">NL-1719</strain>
    </source>
</reference>
<sequence length="78" mass="8558">MLFTAQLLQPRHGAAQDGRTPSDYNVQKESTPSRPTSRRWYANLANLTGKTITVEVELSTASTSYNVNLASPFTATVQ</sequence>
<name>A0ACD3A496_9AGAR</name>
<evidence type="ECO:0000313" key="1">
    <source>
        <dbReference type="EMBL" id="TFK60417.1"/>
    </source>
</evidence>
<proteinExistence type="predicted"/>
<gene>
    <name evidence="1" type="ORF">BDN72DRAFT_904979</name>
</gene>
<accession>A0ACD3A496</accession>